<dbReference type="AlphaFoldDB" id="A0AAD9K5S6"/>
<dbReference type="InterPro" id="IPR043472">
    <property type="entry name" value="Macro_dom-like"/>
</dbReference>
<evidence type="ECO:0000256" key="5">
    <source>
        <dbReference type="ARBA" id="ARBA00023242"/>
    </source>
</evidence>
<dbReference type="Pfam" id="PF01661">
    <property type="entry name" value="Macro"/>
    <property type="match status" value="1"/>
</dbReference>
<evidence type="ECO:0000256" key="3">
    <source>
        <dbReference type="ARBA" id="ARBA00022679"/>
    </source>
</evidence>
<dbReference type="SUPFAM" id="SSF52949">
    <property type="entry name" value="Macro domain-like"/>
    <property type="match status" value="1"/>
</dbReference>
<dbReference type="InterPro" id="IPR002589">
    <property type="entry name" value="Macro_dom"/>
</dbReference>
<dbReference type="GO" id="GO:0003714">
    <property type="term" value="F:transcription corepressor activity"/>
    <property type="evidence" value="ECO:0007669"/>
    <property type="project" value="TreeGrafter"/>
</dbReference>
<dbReference type="SMART" id="SM00506">
    <property type="entry name" value="A1pp"/>
    <property type="match status" value="1"/>
</dbReference>
<evidence type="ECO:0000259" key="6">
    <source>
        <dbReference type="PROSITE" id="PS51154"/>
    </source>
</evidence>
<dbReference type="GO" id="GO:0005634">
    <property type="term" value="C:nucleus"/>
    <property type="evidence" value="ECO:0007669"/>
    <property type="project" value="UniProtKB-SubCell"/>
</dbReference>
<proteinExistence type="predicted"/>
<evidence type="ECO:0000313" key="8">
    <source>
        <dbReference type="Proteomes" id="UP001209878"/>
    </source>
</evidence>
<dbReference type="GO" id="GO:0010629">
    <property type="term" value="P:negative regulation of gene expression"/>
    <property type="evidence" value="ECO:0007669"/>
    <property type="project" value="TreeGrafter"/>
</dbReference>
<dbReference type="GO" id="GO:0060335">
    <property type="term" value="P:positive regulation of type II interferon-mediated signaling pathway"/>
    <property type="evidence" value="ECO:0007669"/>
    <property type="project" value="TreeGrafter"/>
</dbReference>
<keyword evidence="4" id="KW-0520">NAD</keyword>
<reference evidence="7" key="1">
    <citation type="journal article" date="2023" name="Mol. Biol. Evol.">
        <title>Third-Generation Sequencing Reveals the Adaptive Role of the Epigenome in Three Deep-Sea Polychaetes.</title>
        <authorList>
            <person name="Perez M."/>
            <person name="Aroh O."/>
            <person name="Sun Y."/>
            <person name="Lan Y."/>
            <person name="Juniper S.K."/>
            <person name="Young C.R."/>
            <person name="Angers B."/>
            <person name="Qian P.Y."/>
        </authorList>
    </citation>
    <scope>NUCLEOTIDE SEQUENCE</scope>
    <source>
        <strain evidence="7">R07B-5</strain>
    </source>
</reference>
<dbReference type="GO" id="GO:0070212">
    <property type="term" value="P:protein poly-ADP-ribosylation"/>
    <property type="evidence" value="ECO:0007669"/>
    <property type="project" value="TreeGrafter"/>
</dbReference>
<keyword evidence="8" id="KW-1185">Reference proteome</keyword>
<comment type="subcellular location">
    <subcellularLocation>
        <location evidence="1">Nucleus</location>
    </subcellularLocation>
</comment>
<accession>A0AAD9K5S6</accession>
<comment type="caution">
    <text evidence="7">The sequence shown here is derived from an EMBL/GenBank/DDBJ whole genome shotgun (WGS) entry which is preliminary data.</text>
</comment>
<dbReference type="EMBL" id="JAODUO010001362">
    <property type="protein sequence ID" value="KAK2165483.1"/>
    <property type="molecule type" value="Genomic_DNA"/>
</dbReference>
<gene>
    <name evidence="7" type="ORF">NP493_1361g00008</name>
</gene>
<dbReference type="GO" id="GO:0044389">
    <property type="term" value="F:ubiquitin-like protein ligase binding"/>
    <property type="evidence" value="ECO:0007669"/>
    <property type="project" value="TreeGrafter"/>
</dbReference>
<dbReference type="GO" id="GO:1990404">
    <property type="term" value="F:NAD+-protein mono-ADP-ribosyltransferase activity"/>
    <property type="evidence" value="ECO:0007669"/>
    <property type="project" value="TreeGrafter"/>
</dbReference>
<keyword evidence="2" id="KW-0328">Glycosyltransferase</keyword>
<name>A0AAD9K5S6_RIDPI</name>
<dbReference type="InterPro" id="IPR052056">
    <property type="entry name" value="Mono-ARTD/PARP"/>
</dbReference>
<evidence type="ECO:0000256" key="4">
    <source>
        <dbReference type="ARBA" id="ARBA00023027"/>
    </source>
</evidence>
<dbReference type="GO" id="GO:0003950">
    <property type="term" value="F:NAD+ poly-ADP-ribosyltransferase activity"/>
    <property type="evidence" value="ECO:0007669"/>
    <property type="project" value="TreeGrafter"/>
</dbReference>
<dbReference type="PROSITE" id="PS51154">
    <property type="entry name" value="MACRO"/>
    <property type="match status" value="1"/>
</dbReference>
<sequence>MDSEMSHVTKDVVRIGATEILVVQGDLTTYRADCIVNAANGELNHRYGLAAAIVNAEGVEIAEECTDYVRQHGRLYRGQVYVSEPGNLHCKKLIHAVAPRWREGSMQEENCLREAIHESLLAAEQLGLASIAFPALSAGICKFPIEVCAKIIVTTVAEYIGDNTPHLHTVSLVNTADDVVDAFREQLSAYKVQGSGINAKPECDYWKLCHRFFKALGIKDVVVDNKFNICYCSTCHAARKEKDYYTRGNPPKTYGIPVGWSRIGLQ</sequence>
<evidence type="ECO:0000256" key="2">
    <source>
        <dbReference type="ARBA" id="ARBA00022676"/>
    </source>
</evidence>
<keyword evidence="5" id="KW-0539">Nucleus</keyword>
<dbReference type="PANTHER" id="PTHR14453">
    <property type="entry name" value="PARP/ZINC FINGER CCCH TYPE DOMAIN CONTAINING PROTEIN"/>
    <property type="match status" value="1"/>
</dbReference>
<protein>
    <recommendedName>
        <fullName evidence="6">Macro domain-containing protein</fullName>
    </recommendedName>
</protein>
<dbReference type="CDD" id="cd02907">
    <property type="entry name" value="Macro_Af1521_BAL-like"/>
    <property type="match status" value="1"/>
</dbReference>
<dbReference type="Gene3D" id="3.40.220.10">
    <property type="entry name" value="Leucine Aminopeptidase, subunit E, domain 1"/>
    <property type="match status" value="1"/>
</dbReference>
<dbReference type="Proteomes" id="UP001209878">
    <property type="component" value="Unassembled WGS sequence"/>
</dbReference>
<organism evidence="7 8">
    <name type="scientific">Ridgeia piscesae</name>
    <name type="common">Tubeworm</name>
    <dbReference type="NCBI Taxonomy" id="27915"/>
    <lineage>
        <taxon>Eukaryota</taxon>
        <taxon>Metazoa</taxon>
        <taxon>Spiralia</taxon>
        <taxon>Lophotrochozoa</taxon>
        <taxon>Annelida</taxon>
        <taxon>Polychaeta</taxon>
        <taxon>Sedentaria</taxon>
        <taxon>Canalipalpata</taxon>
        <taxon>Sabellida</taxon>
        <taxon>Siboglinidae</taxon>
        <taxon>Ridgeia</taxon>
    </lineage>
</organism>
<keyword evidence="3" id="KW-0808">Transferase</keyword>
<feature type="domain" description="Macro" evidence="6">
    <location>
        <begin position="7"/>
        <end position="191"/>
    </location>
</feature>
<evidence type="ECO:0000256" key="1">
    <source>
        <dbReference type="ARBA" id="ARBA00004123"/>
    </source>
</evidence>
<evidence type="ECO:0000313" key="7">
    <source>
        <dbReference type="EMBL" id="KAK2165483.1"/>
    </source>
</evidence>
<dbReference type="GO" id="GO:0005737">
    <property type="term" value="C:cytoplasm"/>
    <property type="evidence" value="ECO:0007669"/>
    <property type="project" value="TreeGrafter"/>
</dbReference>
<dbReference type="PANTHER" id="PTHR14453:SF70">
    <property type="entry name" value="PROTEIN MONO-ADP-RIBOSYLTRANSFERASE PARP9"/>
    <property type="match status" value="1"/>
</dbReference>